<dbReference type="EMBL" id="WXEY01000005">
    <property type="protein sequence ID" value="MZP29489.1"/>
    <property type="molecule type" value="Genomic_DNA"/>
</dbReference>
<evidence type="ECO:0000313" key="6">
    <source>
        <dbReference type="Proteomes" id="UP000463470"/>
    </source>
</evidence>
<keyword evidence="3" id="KW-0812">Transmembrane</keyword>
<accession>A0A845L2Z8</accession>
<name>A0A845L2Z8_9FIRM</name>
<feature type="coiled-coil region" evidence="1">
    <location>
        <begin position="84"/>
        <end position="111"/>
    </location>
</feature>
<comment type="caution">
    <text evidence="5">The sequence shown here is derived from an EMBL/GenBank/DDBJ whole genome shotgun (WGS) entry which is preliminary data.</text>
</comment>
<feature type="region of interest" description="Disordered" evidence="2">
    <location>
        <begin position="143"/>
        <end position="172"/>
    </location>
</feature>
<protein>
    <submittedName>
        <fullName evidence="5">SH3 domain-containing protein</fullName>
    </submittedName>
</protein>
<dbReference type="RefSeq" id="WP_161257018.1">
    <property type="nucleotide sequence ID" value="NZ_WXEY01000005.1"/>
</dbReference>
<reference evidence="5 6" key="1">
    <citation type="submission" date="2020-01" db="EMBL/GenBank/DDBJ databases">
        <title>Whole-genome sequence of Heliobacterium undosum DSM 13378.</title>
        <authorList>
            <person name="Kyndt J.A."/>
            <person name="Meyer T.E."/>
        </authorList>
    </citation>
    <scope>NUCLEOTIDE SEQUENCE [LARGE SCALE GENOMIC DNA]</scope>
    <source>
        <strain evidence="5 6">DSM 13378</strain>
    </source>
</reference>
<dbReference type="InterPro" id="IPR003646">
    <property type="entry name" value="SH3-like_bac-type"/>
</dbReference>
<keyword evidence="1" id="KW-0175">Coiled coil</keyword>
<organism evidence="5 6">
    <name type="scientific">Heliomicrobium undosum</name>
    <dbReference type="NCBI Taxonomy" id="121734"/>
    <lineage>
        <taxon>Bacteria</taxon>
        <taxon>Bacillati</taxon>
        <taxon>Bacillota</taxon>
        <taxon>Clostridia</taxon>
        <taxon>Eubacteriales</taxon>
        <taxon>Heliobacteriaceae</taxon>
        <taxon>Heliomicrobium</taxon>
    </lineage>
</organism>
<keyword evidence="6" id="KW-1185">Reference proteome</keyword>
<evidence type="ECO:0000256" key="3">
    <source>
        <dbReference type="SAM" id="Phobius"/>
    </source>
</evidence>
<dbReference type="Gene3D" id="2.30.30.40">
    <property type="entry name" value="SH3 Domains"/>
    <property type="match status" value="1"/>
</dbReference>
<dbReference type="AlphaFoldDB" id="A0A845L2Z8"/>
<gene>
    <name evidence="5" type="ORF">GTO91_07190</name>
</gene>
<evidence type="ECO:0000313" key="5">
    <source>
        <dbReference type="EMBL" id="MZP29489.1"/>
    </source>
</evidence>
<feature type="transmembrane region" description="Helical" evidence="3">
    <location>
        <begin position="38"/>
        <end position="61"/>
    </location>
</feature>
<evidence type="ECO:0000256" key="2">
    <source>
        <dbReference type="SAM" id="MobiDB-lite"/>
    </source>
</evidence>
<dbReference type="Pfam" id="PF08239">
    <property type="entry name" value="SH3_3"/>
    <property type="match status" value="1"/>
</dbReference>
<evidence type="ECO:0000256" key="1">
    <source>
        <dbReference type="SAM" id="Coils"/>
    </source>
</evidence>
<keyword evidence="3" id="KW-1133">Transmembrane helix</keyword>
<keyword evidence="3" id="KW-0472">Membrane</keyword>
<evidence type="ECO:0000259" key="4">
    <source>
        <dbReference type="PROSITE" id="PS51781"/>
    </source>
</evidence>
<dbReference type="OrthoDB" id="2081488at2"/>
<dbReference type="SMART" id="SM00287">
    <property type="entry name" value="SH3b"/>
    <property type="match status" value="1"/>
</dbReference>
<feature type="domain" description="SH3b" evidence="4">
    <location>
        <begin position="170"/>
        <end position="238"/>
    </location>
</feature>
<dbReference type="Proteomes" id="UP000463470">
    <property type="component" value="Unassembled WGS sequence"/>
</dbReference>
<proteinExistence type="predicted"/>
<feature type="compositionally biased region" description="Polar residues" evidence="2">
    <location>
        <begin position="143"/>
        <end position="157"/>
    </location>
</feature>
<sequence>MDEKGLPKTGHSGVTQEERMVLFSQPARKPRSRFRVRIAGGGLALLLSGFVLGQVVLAGAASPGTADDPLVSKSYLEKLLWGNRADLHNQIVALNQRVEALQKALEKSGQKVELPPMPQGFQNTPWNANDVDGVSAATPLVGDSQSVSNGAPVNTETAGAPAKASNPGLREGAIASPTGVNVRFGPGTDYTVITILPSGARVTILASIDGVSEAEKWYKVKMPDGREGFIRQDLVSTSR</sequence>
<dbReference type="PROSITE" id="PS51781">
    <property type="entry name" value="SH3B"/>
    <property type="match status" value="1"/>
</dbReference>